<evidence type="ECO:0000313" key="3">
    <source>
        <dbReference type="EMBL" id="SBT34156.1"/>
    </source>
</evidence>
<evidence type="ECO:0000313" key="4">
    <source>
        <dbReference type="EMBL" id="SBT34636.1"/>
    </source>
</evidence>
<organism evidence="3 6">
    <name type="scientific">Plasmodium ovale wallikeri</name>
    <dbReference type="NCBI Taxonomy" id="864142"/>
    <lineage>
        <taxon>Eukaryota</taxon>
        <taxon>Sar</taxon>
        <taxon>Alveolata</taxon>
        <taxon>Apicomplexa</taxon>
        <taxon>Aconoidasida</taxon>
        <taxon>Haemosporida</taxon>
        <taxon>Plasmodiidae</taxon>
        <taxon>Plasmodium</taxon>
        <taxon>Plasmodium (Plasmodium)</taxon>
    </lineage>
</organism>
<keyword evidence="2" id="KW-0472">Membrane</keyword>
<protein>
    <submittedName>
        <fullName evidence="3">Uncharacterized protein</fullName>
    </submittedName>
</protein>
<evidence type="ECO:0000313" key="5">
    <source>
        <dbReference type="Proteomes" id="UP000078550"/>
    </source>
</evidence>
<accession>A0A1A8YR97</accession>
<keyword evidence="2" id="KW-0812">Transmembrane</keyword>
<proteinExistence type="predicted"/>
<evidence type="ECO:0000313" key="6">
    <source>
        <dbReference type="Proteomes" id="UP000078555"/>
    </source>
</evidence>
<name>A0A1A8YR97_PLAOA</name>
<feature type="region of interest" description="Disordered" evidence="1">
    <location>
        <begin position="25"/>
        <end position="48"/>
    </location>
</feature>
<dbReference type="AlphaFoldDB" id="A0A1A8YR97"/>
<reference evidence="3" key="2">
    <citation type="submission" date="2016-05" db="EMBL/GenBank/DDBJ databases">
        <authorList>
            <person name="Lavstsen T."/>
            <person name="Jespersen J.S."/>
        </authorList>
    </citation>
    <scope>NUCLEOTIDE SEQUENCE [LARGE SCALE GENOMIC DNA]</scope>
</reference>
<evidence type="ECO:0000256" key="1">
    <source>
        <dbReference type="SAM" id="MobiDB-lite"/>
    </source>
</evidence>
<feature type="transmembrane region" description="Helical" evidence="2">
    <location>
        <begin position="84"/>
        <end position="104"/>
    </location>
</feature>
<dbReference type="Proteomes" id="UP000078555">
    <property type="component" value="Unassembled WGS sequence"/>
</dbReference>
<dbReference type="Proteomes" id="UP000078550">
    <property type="component" value="Unassembled WGS sequence"/>
</dbReference>
<evidence type="ECO:0000256" key="2">
    <source>
        <dbReference type="SAM" id="Phobius"/>
    </source>
</evidence>
<feature type="transmembrane region" description="Helical" evidence="2">
    <location>
        <begin position="56"/>
        <end position="78"/>
    </location>
</feature>
<keyword evidence="2" id="KW-1133">Transmembrane helix</keyword>
<dbReference type="EMBL" id="FLRE01000083">
    <property type="protein sequence ID" value="SBT34636.1"/>
    <property type="molecule type" value="Genomic_DNA"/>
</dbReference>
<reference evidence="5 6" key="1">
    <citation type="submission" date="2016-05" db="EMBL/GenBank/DDBJ databases">
        <authorList>
            <person name="Naeem Raeece"/>
        </authorList>
    </citation>
    <scope>NUCLEOTIDE SEQUENCE [LARGE SCALE GENOMIC DNA]</scope>
</reference>
<keyword evidence="6" id="KW-1185">Reference proteome</keyword>
<dbReference type="EMBL" id="FLRD01000066">
    <property type="protein sequence ID" value="SBT34156.1"/>
    <property type="molecule type" value="Genomic_DNA"/>
</dbReference>
<feature type="compositionally biased region" description="Basic and acidic residues" evidence="1">
    <location>
        <begin position="31"/>
        <end position="48"/>
    </location>
</feature>
<sequence length="105" mass="12149">MPLLLKRSIRPYHVTNLKLKLNLSKTKAKANAKEEKKRKEKRREDRKEDARITVKSYFAVECTWVLVALPCWGIPLLGHFPVGALPYWGTALLRVFITVNNSLLF</sequence>
<gene>
    <name evidence="3" type="ORF">POVWA1_020710</name>
    <name evidence="4" type="ORF">POVWA2_020920</name>
</gene>